<reference evidence="7 8" key="1">
    <citation type="submission" date="2020-08" db="EMBL/GenBank/DDBJ databases">
        <title>Cohnella phylogeny.</title>
        <authorList>
            <person name="Dunlap C."/>
        </authorList>
    </citation>
    <scope>NUCLEOTIDE SEQUENCE [LARGE SCALE GENOMIC DNA]</scope>
    <source>
        <strain evidence="7 8">DSM 28246</strain>
    </source>
</reference>
<keyword evidence="3 5" id="KW-0762">Sugar transport</keyword>
<keyword evidence="2 5" id="KW-0813">Transport</keyword>
<evidence type="ECO:0000256" key="5">
    <source>
        <dbReference type="RuleBase" id="RU365005"/>
    </source>
</evidence>
<comment type="similarity">
    <text evidence="1 5">Belongs to the bacterial solute-binding protein 1 family.</text>
</comment>
<dbReference type="CDD" id="cd13586">
    <property type="entry name" value="PBP2_Maltose_binding_like"/>
    <property type="match status" value="1"/>
</dbReference>
<evidence type="ECO:0000256" key="3">
    <source>
        <dbReference type="ARBA" id="ARBA00022597"/>
    </source>
</evidence>
<keyword evidence="5" id="KW-0472">Membrane</keyword>
<name>A0A7X0RMM1_9BACL</name>
<dbReference type="Proteomes" id="UP000547209">
    <property type="component" value="Unassembled WGS sequence"/>
</dbReference>
<sequence length="442" mass="47112">MKVNTKKTLSMISALSLMAAALAACGGNGSNSGGDNASPSASAASPSASASATASASADDELKPEDGASLIVWESKEFRPRMETIAKAFTDKYGIPVKVEEVNEPDQINKLMNDGPAGVGADVVIFPHDNLGKAVAAGLLLPNDYFADDTKTENSEASVKAFTFKDELYGYPRSVETYALFYNKDLIPNPPKSYDEIIEFAKTFNDTKNQKYALMWEISNFYYAYSFLATPGGYVFGQNGSDAADIGLNNEGAVKGATVYKQLKSILPMKSGDATFDVKKGLFTSNKLALDINGPWAIADLKKAGVNFGIAPLPTIDGKPNVSFSGVKGYAVNAFSKYPNAGRLFAHFASTKENQLADFKELGFLPSNNEAASDSTVTSDPLIVGILEQFKNSYPMPAIPEMGNVWGPGQAAMADIWDKGTDPKAALDNAVKQIQEANKAVK</sequence>
<keyword evidence="8" id="KW-1185">Reference proteome</keyword>
<dbReference type="GO" id="GO:0015768">
    <property type="term" value="P:maltose transport"/>
    <property type="evidence" value="ECO:0007669"/>
    <property type="project" value="TreeGrafter"/>
</dbReference>
<dbReference type="InterPro" id="IPR006059">
    <property type="entry name" value="SBP"/>
</dbReference>
<keyword evidence="4 5" id="KW-0732">Signal</keyword>
<feature type="region of interest" description="Disordered" evidence="6">
    <location>
        <begin position="28"/>
        <end position="62"/>
    </location>
</feature>
<dbReference type="EMBL" id="JACJVP010000006">
    <property type="protein sequence ID" value="MBB6670161.1"/>
    <property type="molecule type" value="Genomic_DNA"/>
</dbReference>
<comment type="subcellular location">
    <subcellularLocation>
        <location evidence="5">Cell membrane</location>
        <topology evidence="5">Lipid-anchor</topology>
    </subcellularLocation>
</comment>
<dbReference type="GO" id="GO:1901982">
    <property type="term" value="F:maltose binding"/>
    <property type="evidence" value="ECO:0007669"/>
    <property type="project" value="TreeGrafter"/>
</dbReference>
<dbReference type="Pfam" id="PF13416">
    <property type="entry name" value="SBP_bac_8"/>
    <property type="match status" value="1"/>
</dbReference>
<accession>A0A7X0RMM1</accession>
<dbReference type="Gene3D" id="3.40.190.10">
    <property type="entry name" value="Periplasmic binding protein-like II"/>
    <property type="match status" value="2"/>
</dbReference>
<dbReference type="GO" id="GO:0015144">
    <property type="term" value="F:carbohydrate transmembrane transporter activity"/>
    <property type="evidence" value="ECO:0007669"/>
    <property type="project" value="InterPro"/>
</dbReference>
<comment type="caution">
    <text evidence="7">The sequence shown here is derived from an EMBL/GenBank/DDBJ whole genome shotgun (WGS) entry which is preliminary data.</text>
</comment>
<evidence type="ECO:0000256" key="6">
    <source>
        <dbReference type="SAM" id="MobiDB-lite"/>
    </source>
</evidence>
<dbReference type="AlphaFoldDB" id="A0A7X0RMM1"/>
<dbReference type="PANTHER" id="PTHR30061">
    <property type="entry name" value="MALTOSE-BINDING PERIPLASMIC PROTEIN"/>
    <property type="match status" value="1"/>
</dbReference>
<dbReference type="GO" id="GO:0055052">
    <property type="term" value="C:ATP-binding cassette (ABC) transporter complex, substrate-binding subunit-containing"/>
    <property type="evidence" value="ECO:0007669"/>
    <property type="project" value="TreeGrafter"/>
</dbReference>
<dbReference type="SUPFAM" id="SSF53850">
    <property type="entry name" value="Periplasmic binding protein-like II"/>
    <property type="match status" value="1"/>
</dbReference>
<feature type="signal peptide" evidence="5">
    <location>
        <begin position="1"/>
        <end position="23"/>
    </location>
</feature>
<organism evidence="7 8">
    <name type="scientific">Cohnella nanjingensis</name>
    <dbReference type="NCBI Taxonomy" id="1387779"/>
    <lineage>
        <taxon>Bacteria</taxon>
        <taxon>Bacillati</taxon>
        <taxon>Bacillota</taxon>
        <taxon>Bacilli</taxon>
        <taxon>Bacillales</taxon>
        <taxon>Paenibacillaceae</taxon>
        <taxon>Cohnella</taxon>
    </lineage>
</organism>
<dbReference type="PANTHER" id="PTHR30061:SF50">
    <property type="entry name" value="MALTOSE_MALTODEXTRIN-BINDING PERIPLASMIC PROTEIN"/>
    <property type="match status" value="1"/>
</dbReference>
<evidence type="ECO:0000313" key="8">
    <source>
        <dbReference type="Proteomes" id="UP000547209"/>
    </source>
</evidence>
<feature type="chain" id="PRO_5031606299" description="Maltodextrin-binding protein" evidence="5">
    <location>
        <begin position="24"/>
        <end position="442"/>
    </location>
</feature>
<evidence type="ECO:0000256" key="2">
    <source>
        <dbReference type="ARBA" id="ARBA00022448"/>
    </source>
</evidence>
<dbReference type="PRINTS" id="PR00181">
    <property type="entry name" value="MALTOSEBP"/>
</dbReference>
<evidence type="ECO:0000256" key="4">
    <source>
        <dbReference type="ARBA" id="ARBA00022729"/>
    </source>
</evidence>
<evidence type="ECO:0000256" key="1">
    <source>
        <dbReference type="ARBA" id="ARBA00008520"/>
    </source>
</evidence>
<dbReference type="PROSITE" id="PS51257">
    <property type="entry name" value="PROKAR_LIPOPROTEIN"/>
    <property type="match status" value="1"/>
</dbReference>
<proteinExistence type="inferred from homology"/>
<dbReference type="GO" id="GO:0042956">
    <property type="term" value="P:maltodextrin transmembrane transport"/>
    <property type="evidence" value="ECO:0007669"/>
    <property type="project" value="TreeGrafter"/>
</dbReference>
<evidence type="ECO:0000313" key="7">
    <source>
        <dbReference type="EMBL" id="MBB6670161.1"/>
    </source>
</evidence>
<keyword evidence="5" id="KW-1003">Cell membrane</keyword>
<keyword evidence="5" id="KW-0449">Lipoprotein</keyword>
<protein>
    <recommendedName>
        <fullName evidence="5">Maltodextrin-binding protein</fullName>
    </recommendedName>
</protein>
<dbReference type="InterPro" id="IPR006060">
    <property type="entry name" value="Maltose/Cyclodextrin-bd"/>
</dbReference>
<gene>
    <name evidence="7" type="ORF">H7C19_05615</name>
</gene>
<feature type="compositionally biased region" description="Low complexity" evidence="6">
    <location>
        <begin position="33"/>
        <end position="57"/>
    </location>
</feature>